<dbReference type="PANTHER" id="PTHR47773">
    <property type="entry name" value="SI:DKEY-9I5.2-RELATED"/>
    <property type="match status" value="1"/>
</dbReference>
<dbReference type="GeneID" id="20240316"/>
<dbReference type="RefSeq" id="XP_009061707.1">
    <property type="nucleotide sequence ID" value="XM_009063459.1"/>
</dbReference>
<dbReference type="Proteomes" id="UP000030746">
    <property type="component" value="Unassembled WGS sequence"/>
</dbReference>
<evidence type="ECO:0000256" key="1">
    <source>
        <dbReference type="SAM" id="MobiDB-lite"/>
    </source>
</evidence>
<proteinExistence type="predicted"/>
<feature type="region of interest" description="Disordered" evidence="1">
    <location>
        <begin position="974"/>
        <end position="1017"/>
    </location>
</feature>
<gene>
    <name evidence="3" type="ORF">LOTGIDRAFT_166390</name>
</gene>
<feature type="compositionally biased region" description="Acidic residues" evidence="1">
    <location>
        <begin position="977"/>
        <end position="994"/>
    </location>
</feature>
<protein>
    <recommendedName>
        <fullName evidence="2">DUF6729 domain-containing protein</fullName>
    </recommendedName>
</protein>
<evidence type="ECO:0000259" key="2">
    <source>
        <dbReference type="Pfam" id="PF20499"/>
    </source>
</evidence>
<reference evidence="3 4" key="1">
    <citation type="journal article" date="2013" name="Nature">
        <title>Insights into bilaterian evolution from three spiralian genomes.</title>
        <authorList>
            <person name="Simakov O."/>
            <person name="Marletaz F."/>
            <person name="Cho S.J."/>
            <person name="Edsinger-Gonzales E."/>
            <person name="Havlak P."/>
            <person name="Hellsten U."/>
            <person name="Kuo D.H."/>
            <person name="Larsson T."/>
            <person name="Lv J."/>
            <person name="Arendt D."/>
            <person name="Savage R."/>
            <person name="Osoegawa K."/>
            <person name="de Jong P."/>
            <person name="Grimwood J."/>
            <person name="Chapman J.A."/>
            <person name="Shapiro H."/>
            <person name="Aerts A."/>
            <person name="Otillar R.P."/>
            <person name="Terry A.Y."/>
            <person name="Boore J.L."/>
            <person name="Grigoriev I.V."/>
            <person name="Lindberg D.R."/>
            <person name="Seaver E.C."/>
            <person name="Weisblat D.A."/>
            <person name="Putnam N.H."/>
            <person name="Rokhsar D.S."/>
        </authorList>
    </citation>
    <scope>NUCLEOTIDE SEQUENCE [LARGE SCALE GENOMIC DNA]</scope>
</reference>
<accession>V3ZY02</accession>
<organism evidence="3 4">
    <name type="scientific">Lottia gigantea</name>
    <name type="common">Giant owl limpet</name>
    <dbReference type="NCBI Taxonomy" id="225164"/>
    <lineage>
        <taxon>Eukaryota</taxon>
        <taxon>Metazoa</taxon>
        <taxon>Spiralia</taxon>
        <taxon>Lophotrochozoa</taxon>
        <taxon>Mollusca</taxon>
        <taxon>Gastropoda</taxon>
        <taxon>Patellogastropoda</taxon>
        <taxon>Lottioidea</taxon>
        <taxon>Lottiidae</taxon>
        <taxon>Lottia</taxon>
    </lineage>
</organism>
<dbReference type="CTD" id="20240316"/>
<evidence type="ECO:0000313" key="3">
    <source>
        <dbReference type="EMBL" id="ESO87510.1"/>
    </source>
</evidence>
<dbReference type="InterPro" id="IPR046616">
    <property type="entry name" value="DUF6729"/>
</dbReference>
<feature type="domain" description="DUF6729" evidence="2">
    <location>
        <begin position="326"/>
        <end position="571"/>
    </location>
</feature>
<dbReference type="OrthoDB" id="6150720at2759"/>
<dbReference type="EMBL" id="KB202883">
    <property type="protein sequence ID" value="ESO87510.1"/>
    <property type="molecule type" value="Genomic_DNA"/>
</dbReference>
<keyword evidence="4" id="KW-1185">Reference proteome</keyword>
<name>V3ZY02_LOTGI</name>
<dbReference type="OMA" id="WYSMLTE"/>
<dbReference type="PANTHER" id="PTHR47773:SF1">
    <property type="entry name" value="C2H2-TYPE DOMAIN-CONTAINING PROTEIN"/>
    <property type="match status" value="1"/>
</dbReference>
<dbReference type="KEGG" id="lgi:LOTGIDRAFT_166390"/>
<dbReference type="Pfam" id="PF20499">
    <property type="entry name" value="DUF6729"/>
    <property type="match status" value="1"/>
</dbReference>
<dbReference type="HOGENOM" id="CLU_005141_0_0_1"/>
<evidence type="ECO:0000313" key="4">
    <source>
        <dbReference type="Proteomes" id="UP000030746"/>
    </source>
</evidence>
<sequence length="1404" mass="160522">MSAVLLPNLNINDTSVRADRQQCILRPSKAAYQIKIKQKNVICAPCTPSQKLLWSEETAVEEARRLGKVAGQKEPNEREYLGQLLITFGKYVNNTFKWLLENDVGYVKYLLDHHAKEMKKQGTVRDAWLKNYLKKYVTYFPAVSSHLEENIDVCVYGIHPCKEFTYQEMFDLYYKHKTDPSSICSGKRNLAKQVYDQVRRWLCMLPDQISTNAMKRFQVYIKDKEKSKVPVKEIKFSPTKFDVAWSDDSSIFEAISLNLEAETNQQPVTPVKRLSHVPTATVSKAPDSTLSEQSKSLIEESSQKDLSLVVYEGWHKSWEEEAYNSIPPQDLHWLKDSDRGLFQPTQTFRDIKGNLRTRKVLKNDTMWFYPPEPPGVIKAAAHKPDAFFHGRVFFWRPVGVWGYKISCPRPDCPERESKTASLYRNGYHSRARQICDITDWYTMLCEVLSCAACNQKYGINTRFVTWEYSIVSSLSESHQSLFPAILTARRGVDKKIIQLMVDRSIGNTTRKMWRQVVENHSLQYLQRKDLYTTLLHSLTKKGGIVKSFAINFKPPPKRKDPPSAKLFQRAFLISEAEKVDDYRNQIMSTFGKILKFDSTKKICKKISGAGKGTAEWCTNIGNGNSQILSFVLTCEESTEKLKPMAESLMDRYKTAGEDPPLVMFVDRGCCRKYGPSSVEKLFDFWVDSGMCVRLDAWHWIHRFDAAVRTDSHPKYPAFKSALSGALFAYNRSDLNLLIRAVRAGSPALQTIPESEIINTYITRKQLQHHVRRITVGVQETYNLVSAAISELKTAAGFDSNGIPLFKSDEAIDEVWDNQQKHIECLQDPAGLSFYTVLKYIKLNGIDIPHYRCSRGNNSLEGFHSHLLDMVPSVHCNIQSLQIYLLGGIARWNADRDSENVKGGHGRRHRAYSPTLIHRLNTRCTELFGEEEIEEINFRPLVPPGTELLGVEYLLKQSIPSFDTKEHYSTIINTMTDSPEEEKEEEEEENEDLDEQEKTDPGYESEDETIPDKPATIPVTDLVTAPELDPVMEDVCGSSHLPGFEKVESLSLLLVSLAMEEGSLGISPQLQKEIIETFKILEDHDKNTQKFNLAYSGRWGNTLYKRTSGDPQSAAVIQKVKFGIRYTPAQHIDHTNRILYCVIKQLWLKLNKGTSKKSAAVKNRITQHYQRMQHRVMVEDPILSRLAIPLPKINSKCVAEFIRRQEVLIAKNSTTAPKDIITKETHVTDIEMPQPLELPTVMPVTDRPQIPVVERECLAGAKKLKKRLDITTSQIPVTSTCTSISEPVPMPKLHNIPVSSQIFQPFHLIHSIPSTSIQQLQVIPEISRSKFYKAQKRTREEEEESSSKRKPFVPYCGACKKPNLGHQKYKKKSWCEEMKKSTSKGLSNKTFKDFQEFKDYIDNLN</sequence>